<reference evidence="3 4" key="1">
    <citation type="submission" date="2021-01" db="EMBL/GenBank/DDBJ databases">
        <title>Genomic Encyclopedia of Type Strains, Phase IV (KMG-IV): sequencing the most valuable type-strain genomes for metagenomic binning, comparative biology and taxonomic classification.</title>
        <authorList>
            <person name="Goeker M."/>
        </authorList>
    </citation>
    <scope>NUCLEOTIDE SEQUENCE [LARGE SCALE GENOMIC DNA]</scope>
    <source>
        <strain evidence="3 4">DSM 24436</strain>
    </source>
</reference>
<organism evidence="3 4">
    <name type="scientific">Fusibacter tunisiensis</name>
    <dbReference type="NCBI Taxonomy" id="1008308"/>
    <lineage>
        <taxon>Bacteria</taxon>
        <taxon>Bacillati</taxon>
        <taxon>Bacillota</taxon>
        <taxon>Clostridia</taxon>
        <taxon>Eubacteriales</taxon>
        <taxon>Eubacteriales Family XII. Incertae Sedis</taxon>
        <taxon>Fusibacter</taxon>
    </lineage>
</organism>
<feature type="compositionally biased region" description="Basic and acidic residues" evidence="1">
    <location>
        <begin position="66"/>
        <end position="82"/>
    </location>
</feature>
<dbReference type="RefSeq" id="WP_204661451.1">
    <property type="nucleotide sequence ID" value="NZ_JAFBDT010000001.1"/>
</dbReference>
<dbReference type="SMART" id="SM00530">
    <property type="entry name" value="HTH_XRE"/>
    <property type="match status" value="1"/>
</dbReference>
<dbReference type="PROSITE" id="PS50943">
    <property type="entry name" value="HTH_CROC1"/>
    <property type="match status" value="1"/>
</dbReference>
<accession>A0ABS2MN05</accession>
<dbReference type="Pfam" id="PF01381">
    <property type="entry name" value="HTH_3"/>
    <property type="match status" value="1"/>
</dbReference>
<keyword evidence="4" id="KW-1185">Reference proteome</keyword>
<dbReference type="SUPFAM" id="SSF47413">
    <property type="entry name" value="lambda repressor-like DNA-binding domains"/>
    <property type="match status" value="1"/>
</dbReference>
<protein>
    <submittedName>
        <fullName evidence="3">Transcriptional regulator with XRE-family HTH domain</fullName>
    </submittedName>
</protein>
<evidence type="ECO:0000313" key="3">
    <source>
        <dbReference type="EMBL" id="MBM7560783.1"/>
    </source>
</evidence>
<proteinExistence type="predicted"/>
<gene>
    <name evidence="3" type="ORF">JOC49_000292</name>
</gene>
<dbReference type="InterPro" id="IPR010982">
    <property type="entry name" value="Lambda_DNA-bd_dom_sf"/>
</dbReference>
<feature type="domain" description="HTH cro/C1-type" evidence="2">
    <location>
        <begin position="8"/>
        <end position="62"/>
    </location>
</feature>
<evidence type="ECO:0000256" key="1">
    <source>
        <dbReference type="SAM" id="MobiDB-lite"/>
    </source>
</evidence>
<dbReference type="CDD" id="cd00093">
    <property type="entry name" value="HTH_XRE"/>
    <property type="match status" value="1"/>
</dbReference>
<evidence type="ECO:0000313" key="4">
    <source>
        <dbReference type="Proteomes" id="UP000767854"/>
    </source>
</evidence>
<dbReference type="EMBL" id="JAFBDT010000001">
    <property type="protein sequence ID" value="MBM7560783.1"/>
    <property type="molecule type" value="Genomic_DNA"/>
</dbReference>
<comment type="caution">
    <text evidence="3">The sequence shown here is derived from an EMBL/GenBank/DDBJ whole genome shotgun (WGS) entry which is preliminary data.</text>
</comment>
<dbReference type="InterPro" id="IPR001387">
    <property type="entry name" value="Cro/C1-type_HTH"/>
</dbReference>
<name>A0ABS2MN05_9FIRM</name>
<dbReference type="Proteomes" id="UP000767854">
    <property type="component" value="Unassembled WGS sequence"/>
</dbReference>
<dbReference type="Gene3D" id="1.10.260.40">
    <property type="entry name" value="lambda repressor-like DNA-binding domains"/>
    <property type="match status" value="1"/>
</dbReference>
<feature type="region of interest" description="Disordered" evidence="1">
    <location>
        <begin position="66"/>
        <end position="88"/>
    </location>
</feature>
<evidence type="ECO:0000259" key="2">
    <source>
        <dbReference type="PROSITE" id="PS50943"/>
    </source>
</evidence>
<sequence length="222" mass="25011">MNRLAQKIKEARVKAGLSEKDLAKRAGIQLNYLLQVESGKKVVNEQVANQILSVLGTQEAFIDPTELKPKDTKTKPVQEKKHTAPVHPNSEWSSVLAGVIHKYPIIGENSGKIIDHREYPILNKTIDGIHFDKLMLIQVEKSDLPAFRILKGDVLSLIKGSALDANAVYYFEYQKQKQIAFLRQESDHYVSVMKSVNDSAPVKVKLNEIVIFGKCIKVEFFV</sequence>